<dbReference type="SUPFAM" id="SSF53067">
    <property type="entry name" value="Actin-like ATPase domain"/>
    <property type="match status" value="1"/>
</dbReference>
<sequence length="299" mass="31403">MSLAIGIDLGGTNIKAALIDGDSSSLIASISRPTLDGEFVGDEPRFAHTVRDIVHELEAKAGQGKLCVGLSAPGLAHRNGRCIDWMPGRMHGLEKLDWSAFLGREARVLNDAHAALLGEVWIGAAKGCQDVFMITLGTGVGGAVLSEGRLLKGHIGRGGHLGHITVDANAPKDIFNTPGSLESFLGNKTLQERGAGKYENTHVLVAAAAAGDAEAQTLWLESVRYLAVGIVSLVNVLDPELVILGGGIASGAGDQLMQPLQSYLDDFEWAPGGHRIRIALATAGEWAGAYGCVYHCLNR</sequence>
<reference evidence="2 3" key="1">
    <citation type="submission" date="2019-07" db="EMBL/GenBank/DDBJ databases">
        <title>Whole genome shotgun sequence of Brevifollis gellanilyticus NBRC 108608.</title>
        <authorList>
            <person name="Hosoyama A."/>
            <person name="Uohara A."/>
            <person name="Ohji S."/>
            <person name="Ichikawa N."/>
        </authorList>
    </citation>
    <scope>NUCLEOTIDE SEQUENCE [LARGE SCALE GENOMIC DNA]</scope>
    <source>
        <strain evidence="2 3">NBRC 108608</strain>
    </source>
</reference>
<dbReference type="InterPro" id="IPR000600">
    <property type="entry name" value="ROK"/>
</dbReference>
<keyword evidence="2" id="KW-0808">Transferase</keyword>
<dbReference type="Proteomes" id="UP000321577">
    <property type="component" value="Unassembled WGS sequence"/>
</dbReference>
<dbReference type="PANTHER" id="PTHR18964:SF149">
    <property type="entry name" value="BIFUNCTIONAL UDP-N-ACETYLGLUCOSAMINE 2-EPIMERASE_N-ACETYLMANNOSAMINE KINASE"/>
    <property type="match status" value="1"/>
</dbReference>
<name>A0A512MHA4_9BACT</name>
<dbReference type="OrthoDB" id="9796533at2"/>
<protein>
    <submittedName>
        <fullName evidence="2">Glucokinase</fullName>
    </submittedName>
</protein>
<dbReference type="EMBL" id="BKAG01000071">
    <property type="protein sequence ID" value="GEP46115.1"/>
    <property type="molecule type" value="Genomic_DNA"/>
</dbReference>
<accession>A0A512MHA4</accession>
<dbReference type="PANTHER" id="PTHR18964">
    <property type="entry name" value="ROK (REPRESSOR, ORF, KINASE) FAMILY"/>
    <property type="match status" value="1"/>
</dbReference>
<dbReference type="InterPro" id="IPR043129">
    <property type="entry name" value="ATPase_NBD"/>
</dbReference>
<dbReference type="PROSITE" id="PS01125">
    <property type="entry name" value="ROK"/>
    <property type="match status" value="1"/>
</dbReference>
<comment type="similarity">
    <text evidence="1">Belongs to the ROK (NagC/XylR) family.</text>
</comment>
<dbReference type="RefSeq" id="WP_146855686.1">
    <property type="nucleotide sequence ID" value="NZ_BKAG01000071.1"/>
</dbReference>
<proteinExistence type="inferred from homology"/>
<comment type="caution">
    <text evidence="2">The sequence shown here is derived from an EMBL/GenBank/DDBJ whole genome shotgun (WGS) entry which is preliminary data.</text>
</comment>
<dbReference type="GO" id="GO:0016301">
    <property type="term" value="F:kinase activity"/>
    <property type="evidence" value="ECO:0007669"/>
    <property type="project" value="UniProtKB-KW"/>
</dbReference>
<gene>
    <name evidence="2" type="ORF">BGE01nite_54060</name>
</gene>
<organism evidence="2 3">
    <name type="scientific">Brevifollis gellanilyticus</name>
    <dbReference type="NCBI Taxonomy" id="748831"/>
    <lineage>
        <taxon>Bacteria</taxon>
        <taxon>Pseudomonadati</taxon>
        <taxon>Verrucomicrobiota</taxon>
        <taxon>Verrucomicrobiia</taxon>
        <taxon>Verrucomicrobiales</taxon>
        <taxon>Verrucomicrobiaceae</taxon>
    </lineage>
</organism>
<evidence type="ECO:0000313" key="3">
    <source>
        <dbReference type="Proteomes" id="UP000321577"/>
    </source>
</evidence>
<dbReference type="AlphaFoldDB" id="A0A512MHA4"/>
<keyword evidence="2" id="KW-0418">Kinase</keyword>
<dbReference type="Gene3D" id="3.30.420.40">
    <property type="match status" value="2"/>
</dbReference>
<dbReference type="InterPro" id="IPR049874">
    <property type="entry name" value="ROK_cs"/>
</dbReference>
<keyword evidence="3" id="KW-1185">Reference proteome</keyword>
<dbReference type="Pfam" id="PF00480">
    <property type="entry name" value="ROK"/>
    <property type="match status" value="1"/>
</dbReference>
<evidence type="ECO:0000313" key="2">
    <source>
        <dbReference type="EMBL" id="GEP46115.1"/>
    </source>
</evidence>
<evidence type="ECO:0000256" key="1">
    <source>
        <dbReference type="ARBA" id="ARBA00006479"/>
    </source>
</evidence>